<dbReference type="EMBL" id="ABOU02000048">
    <property type="protein sequence ID" value="EDY31961.1"/>
    <property type="molecule type" value="Genomic_DNA"/>
</dbReference>
<dbReference type="AlphaFoldDB" id="B5CRM3"/>
<protein>
    <submittedName>
        <fullName evidence="4">2-hydroxyglutaryl-CoA dehydratase, D-component</fullName>
    </submittedName>
</protein>
<comment type="caution">
    <text evidence="4">The sequence shown here is derived from an EMBL/GenBank/DDBJ whole genome shotgun (WGS) entry which is preliminary data.</text>
</comment>
<dbReference type="InterPro" id="IPR010327">
    <property type="entry name" value="FldB/FldC_alpha/beta"/>
</dbReference>
<evidence type="ECO:0000256" key="2">
    <source>
        <dbReference type="ARBA" id="ARBA00005806"/>
    </source>
</evidence>
<sequence>MTMNLINQFGRTVSSESLKDPEKARRLLLMGYRLQEKRLKFFPDKNLPDSAHYVARIVMKNIIHALARPENAAMVSIFVPGELLTAAGLTPYSVEALSCFLAGTKCEQAFLRKTEEEGFPETMCSYHRVFLGAALTGILPKPKCTVYTNLACDGNMMTFPYLKQTYELPGFYIDVPYEKNQDSVRYVAGQLRELKRFLEEVTGKKIPEEAVQKAVSNSRKAAVNYQRQLALRKDHDPVSSMTNELYAIFMCHLLAGSEASVKYTELLLEDVKKAPKGAGLHVLWMHIMPFLQEPVMEVFNYSDTIHISACDFVADGFQMMDASDPYEAMAAKMVNCIYNGAVDKRIEMAERLAKITNADGGILFAHWGCKGTIGASGLIKSSLEAAGLPTMILDGDGCNPANTSDGQVSTRLQAFVEMLEENREGKSHDTLCL</sequence>
<evidence type="ECO:0000256" key="1">
    <source>
        <dbReference type="ARBA" id="ARBA00001966"/>
    </source>
</evidence>
<dbReference type="Proteomes" id="UP000003254">
    <property type="component" value="Unassembled WGS sequence"/>
</dbReference>
<evidence type="ECO:0000256" key="3">
    <source>
        <dbReference type="ARBA" id="ARBA00023014"/>
    </source>
</evidence>
<dbReference type="Gene3D" id="3.40.50.11890">
    <property type="match status" value="1"/>
</dbReference>
<reference evidence="4 5" key="2">
    <citation type="submission" date="2008-08" db="EMBL/GenBank/DDBJ databases">
        <authorList>
            <person name="Fulton L."/>
            <person name="Clifton S."/>
            <person name="Fulton B."/>
            <person name="Xu J."/>
            <person name="Minx P."/>
            <person name="Pepin K.H."/>
            <person name="Johnson M."/>
            <person name="Bhonagiri V."/>
            <person name="Nash W.E."/>
            <person name="Mardis E.R."/>
            <person name="Wilson R.K."/>
        </authorList>
    </citation>
    <scope>NUCLEOTIDE SEQUENCE [LARGE SCALE GENOMIC DNA]</scope>
    <source>
        <strain evidence="4 5">ATCC 29176</strain>
    </source>
</reference>
<dbReference type="eggNOG" id="COG1775">
    <property type="taxonomic scope" value="Bacteria"/>
</dbReference>
<dbReference type="PANTHER" id="PTHR30548:SF2">
    <property type="entry name" value="2-HYDROXYACYL-COA DEHYDRATASE,D-COMPONENT"/>
    <property type="match status" value="1"/>
</dbReference>
<keyword evidence="5" id="KW-1185">Reference proteome</keyword>
<dbReference type="Pfam" id="PF06050">
    <property type="entry name" value="HGD-D"/>
    <property type="match status" value="1"/>
</dbReference>
<keyword evidence="3" id="KW-0408">Iron</keyword>
<evidence type="ECO:0000313" key="5">
    <source>
        <dbReference type="Proteomes" id="UP000003254"/>
    </source>
</evidence>
<organism evidence="4 5">
    <name type="scientific">[Ruminococcus] lactaris ATCC 29176</name>
    <dbReference type="NCBI Taxonomy" id="471875"/>
    <lineage>
        <taxon>Bacteria</taxon>
        <taxon>Bacillati</taxon>
        <taxon>Bacillota</taxon>
        <taxon>Clostridia</taxon>
        <taxon>Lachnospirales</taxon>
        <taxon>Lachnospiraceae</taxon>
        <taxon>Mediterraneibacter</taxon>
    </lineage>
</organism>
<accession>B5CRM3</accession>
<dbReference type="HOGENOM" id="CLU_047375_1_0_9"/>
<comment type="similarity">
    <text evidence="2">Belongs to the FldB/FldC dehydratase alpha/beta subunit family.</text>
</comment>
<proteinExistence type="inferred from homology"/>
<evidence type="ECO:0000313" key="4">
    <source>
        <dbReference type="EMBL" id="EDY31961.1"/>
    </source>
</evidence>
<dbReference type="GO" id="GO:0051536">
    <property type="term" value="F:iron-sulfur cluster binding"/>
    <property type="evidence" value="ECO:0007669"/>
    <property type="project" value="UniProtKB-KW"/>
</dbReference>
<keyword evidence="3" id="KW-0411">Iron-sulfur</keyword>
<dbReference type="Gene3D" id="3.40.50.11900">
    <property type="match status" value="1"/>
</dbReference>
<dbReference type="PANTHER" id="PTHR30548">
    <property type="entry name" value="2-HYDROXYGLUTARYL-COA DEHYDRATASE, D-COMPONENT-RELATED"/>
    <property type="match status" value="1"/>
</dbReference>
<name>B5CRM3_9FIRM</name>
<gene>
    <name evidence="4" type="ORF">RUMLAC_02124</name>
</gene>
<dbReference type="GO" id="GO:0016836">
    <property type="term" value="F:hydro-lyase activity"/>
    <property type="evidence" value="ECO:0007669"/>
    <property type="project" value="UniProtKB-ARBA"/>
</dbReference>
<keyword evidence="3" id="KW-0479">Metal-binding</keyword>
<reference evidence="4 5" key="1">
    <citation type="submission" date="2008-08" db="EMBL/GenBank/DDBJ databases">
        <title>Draft genome sequence of Ruminococcus lactaris ATCC 29176.</title>
        <authorList>
            <person name="Sudarsanam P."/>
            <person name="Ley R."/>
            <person name="Guruge J."/>
            <person name="Turnbaugh P.J."/>
            <person name="Mahowald M."/>
            <person name="Liep D."/>
            <person name="Gordon J."/>
        </authorList>
    </citation>
    <scope>NUCLEOTIDE SEQUENCE [LARGE SCALE GENOMIC DNA]</scope>
    <source>
        <strain evidence="4 5">ATCC 29176</strain>
    </source>
</reference>
<comment type="cofactor">
    <cofactor evidence="1">
        <name>[4Fe-4S] cluster</name>
        <dbReference type="ChEBI" id="CHEBI:49883"/>
    </cofactor>
</comment>